<dbReference type="SMART" id="SM00342">
    <property type="entry name" value="HTH_ARAC"/>
    <property type="match status" value="1"/>
</dbReference>
<dbReference type="Proteomes" id="UP000616839">
    <property type="component" value="Unassembled WGS sequence"/>
</dbReference>
<evidence type="ECO:0000256" key="1">
    <source>
        <dbReference type="ARBA" id="ARBA00023015"/>
    </source>
</evidence>
<dbReference type="AlphaFoldDB" id="A0A927PZH7"/>
<evidence type="ECO:0000256" key="2">
    <source>
        <dbReference type="ARBA" id="ARBA00023125"/>
    </source>
</evidence>
<proteinExistence type="predicted"/>
<dbReference type="PROSITE" id="PS00041">
    <property type="entry name" value="HTH_ARAC_FAMILY_1"/>
    <property type="match status" value="1"/>
</dbReference>
<dbReference type="PANTHER" id="PTHR43436:SF1">
    <property type="entry name" value="TRANSCRIPTIONAL REGULATORY PROTEIN"/>
    <property type="match status" value="1"/>
</dbReference>
<evidence type="ECO:0000313" key="5">
    <source>
        <dbReference type="EMBL" id="MBD8870208.1"/>
    </source>
</evidence>
<sequence>MSKQQIRQIIDHRLTQDGLVETGVRGVQLFRVTESVRCAPAVYEPSVIAIVSGAKEAILDGTSHVYDSSRYLVCSMSMPVEAGTPMASPENPLLGVQISLDTKVMTELVIETESAAGAIRTPKAGPLPQGIALAAWNDTFTDALLRLVELVDNPLDTTVLGDGRLREVYYALLKGEAGDSARRAFGVGNEIARSIEYLSDHLEEAVTIDDMAAQAGMSRAVFHRRFKQATTMSPIQFVKSMRLNNAAMSIAGGKSVNEAALGVGYVSTSQFSREFKRAYGQSPRQWSNTRQLAAAVT</sequence>
<comment type="caution">
    <text evidence="5">The sequence shown here is derived from an EMBL/GenBank/DDBJ whole genome shotgun (WGS) entry which is preliminary data.</text>
</comment>
<keyword evidence="1" id="KW-0805">Transcription regulation</keyword>
<dbReference type="InterPro" id="IPR018060">
    <property type="entry name" value="HTH_AraC"/>
</dbReference>
<reference evidence="5" key="1">
    <citation type="submission" date="2020-09" db="EMBL/GenBank/DDBJ databases">
        <title>Nocardioides sp. strain MJB4 16S ribosomal RNA gene Genome sequencing and assembly.</title>
        <authorList>
            <person name="Kim I."/>
        </authorList>
    </citation>
    <scope>NUCLEOTIDE SEQUENCE</scope>
    <source>
        <strain evidence="5">MJB4</strain>
    </source>
</reference>
<dbReference type="InterPro" id="IPR020449">
    <property type="entry name" value="Tscrpt_reg_AraC-type_HTH"/>
</dbReference>
<dbReference type="RefSeq" id="WP_192143540.1">
    <property type="nucleotide sequence ID" value="NZ_JACYXZ010000003.1"/>
</dbReference>
<dbReference type="InterPro" id="IPR018062">
    <property type="entry name" value="HTH_AraC-typ_CS"/>
</dbReference>
<dbReference type="GO" id="GO:0003700">
    <property type="term" value="F:DNA-binding transcription factor activity"/>
    <property type="evidence" value="ECO:0007669"/>
    <property type="project" value="InterPro"/>
</dbReference>
<dbReference type="EMBL" id="JACYXZ010000003">
    <property type="protein sequence ID" value="MBD8870208.1"/>
    <property type="molecule type" value="Genomic_DNA"/>
</dbReference>
<dbReference type="Pfam" id="PF12833">
    <property type="entry name" value="HTH_18"/>
    <property type="match status" value="1"/>
</dbReference>
<keyword evidence="6" id="KW-1185">Reference proteome</keyword>
<dbReference type="Pfam" id="PF06719">
    <property type="entry name" value="AraC_N"/>
    <property type="match status" value="1"/>
</dbReference>
<evidence type="ECO:0000256" key="3">
    <source>
        <dbReference type="ARBA" id="ARBA00023163"/>
    </source>
</evidence>
<dbReference type="PRINTS" id="PR00032">
    <property type="entry name" value="HTHARAC"/>
</dbReference>
<organism evidence="5 6">
    <name type="scientific">Nocardioides donggukensis</name>
    <dbReference type="NCBI Taxonomy" id="2774019"/>
    <lineage>
        <taxon>Bacteria</taxon>
        <taxon>Bacillati</taxon>
        <taxon>Actinomycetota</taxon>
        <taxon>Actinomycetes</taxon>
        <taxon>Propionibacteriales</taxon>
        <taxon>Nocardioidaceae</taxon>
        <taxon>Nocardioides</taxon>
    </lineage>
</organism>
<dbReference type="PROSITE" id="PS01124">
    <property type="entry name" value="HTH_ARAC_FAMILY_2"/>
    <property type="match status" value="1"/>
</dbReference>
<keyword evidence="3" id="KW-0804">Transcription</keyword>
<evidence type="ECO:0000259" key="4">
    <source>
        <dbReference type="PROSITE" id="PS01124"/>
    </source>
</evidence>
<dbReference type="InterPro" id="IPR009057">
    <property type="entry name" value="Homeodomain-like_sf"/>
</dbReference>
<dbReference type="GO" id="GO:0043565">
    <property type="term" value="F:sequence-specific DNA binding"/>
    <property type="evidence" value="ECO:0007669"/>
    <property type="project" value="InterPro"/>
</dbReference>
<dbReference type="Gene3D" id="1.10.10.60">
    <property type="entry name" value="Homeodomain-like"/>
    <property type="match status" value="1"/>
</dbReference>
<dbReference type="PANTHER" id="PTHR43436">
    <property type="entry name" value="ARAC-FAMILY TRANSCRIPTIONAL REGULATOR"/>
    <property type="match status" value="1"/>
</dbReference>
<evidence type="ECO:0000313" key="6">
    <source>
        <dbReference type="Proteomes" id="UP000616839"/>
    </source>
</evidence>
<dbReference type="InterPro" id="IPR009594">
    <property type="entry name" value="Tscrpt_reg_HTH_AraC_N"/>
</dbReference>
<feature type="domain" description="HTH araC/xylS-type" evidence="4">
    <location>
        <begin position="192"/>
        <end position="289"/>
    </location>
</feature>
<protein>
    <submittedName>
        <fullName evidence="5">AraC family transcriptional regulator</fullName>
    </submittedName>
</protein>
<dbReference type="SUPFAM" id="SSF46689">
    <property type="entry name" value="Homeodomain-like"/>
    <property type="match status" value="2"/>
</dbReference>
<accession>A0A927PZH7</accession>
<gene>
    <name evidence="5" type="ORF">IE331_11290</name>
</gene>
<name>A0A927PZH7_9ACTN</name>
<keyword evidence="2" id="KW-0238">DNA-binding</keyword>